<proteinExistence type="predicted"/>
<gene>
    <name evidence="1" type="ORF">LCGC14_2171280</name>
</gene>
<sequence>MAKREAIKEYLKGLIGVPMLFDGNSLCPECLHHAMDIFGGTYFCKSCGRQFPATPIVDKWGERWLKLNDA</sequence>
<name>A0A0F9DPV4_9ZZZZ</name>
<dbReference type="AlphaFoldDB" id="A0A0F9DPV4"/>
<evidence type="ECO:0000313" key="1">
    <source>
        <dbReference type="EMBL" id="KKL63823.1"/>
    </source>
</evidence>
<reference evidence="1" key="1">
    <citation type="journal article" date="2015" name="Nature">
        <title>Complex archaea that bridge the gap between prokaryotes and eukaryotes.</title>
        <authorList>
            <person name="Spang A."/>
            <person name="Saw J.H."/>
            <person name="Jorgensen S.L."/>
            <person name="Zaremba-Niedzwiedzka K."/>
            <person name="Martijn J."/>
            <person name="Lind A.E."/>
            <person name="van Eijk R."/>
            <person name="Schleper C."/>
            <person name="Guy L."/>
            <person name="Ettema T.J."/>
        </authorList>
    </citation>
    <scope>NUCLEOTIDE SEQUENCE</scope>
</reference>
<comment type="caution">
    <text evidence="1">The sequence shown here is derived from an EMBL/GenBank/DDBJ whole genome shotgun (WGS) entry which is preliminary data.</text>
</comment>
<protein>
    <submittedName>
        <fullName evidence="1">Uncharacterized protein</fullName>
    </submittedName>
</protein>
<dbReference type="EMBL" id="LAZR01028037">
    <property type="protein sequence ID" value="KKL63823.1"/>
    <property type="molecule type" value="Genomic_DNA"/>
</dbReference>
<organism evidence="1">
    <name type="scientific">marine sediment metagenome</name>
    <dbReference type="NCBI Taxonomy" id="412755"/>
    <lineage>
        <taxon>unclassified sequences</taxon>
        <taxon>metagenomes</taxon>
        <taxon>ecological metagenomes</taxon>
    </lineage>
</organism>
<accession>A0A0F9DPV4</accession>